<dbReference type="RefSeq" id="WP_381830245.1">
    <property type="nucleotide sequence ID" value="NZ_JBHTCF010000004.1"/>
</dbReference>
<dbReference type="InterPro" id="IPR003594">
    <property type="entry name" value="HATPase_dom"/>
</dbReference>
<evidence type="ECO:0000259" key="2">
    <source>
        <dbReference type="Pfam" id="PF13581"/>
    </source>
</evidence>
<evidence type="ECO:0000256" key="1">
    <source>
        <dbReference type="ARBA" id="ARBA00022527"/>
    </source>
</evidence>
<keyword evidence="3" id="KW-0547">Nucleotide-binding</keyword>
<feature type="domain" description="Histidine kinase/HSP90-like ATPase" evidence="2">
    <location>
        <begin position="33"/>
        <end position="145"/>
    </location>
</feature>
<dbReference type="GO" id="GO:0005524">
    <property type="term" value="F:ATP binding"/>
    <property type="evidence" value="ECO:0007669"/>
    <property type="project" value="UniProtKB-KW"/>
</dbReference>
<dbReference type="Proteomes" id="UP001596523">
    <property type="component" value="Unassembled WGS sequence"/>
</dbReference>
<dbReference type="PANTHER" id="PTHR35526">
    <property type="entry name" value="ANTI-SIGMA-F FACTOR RSBW-RELATED"/>
    <property type="match status" value="1"/>
</dbReference>
<gene>
    <name evidence="3" type="ORF">ACFQVC_12985</name>
</gene>
<reference evidence="4" key="1">
    <citation type="journal article" date="2019" name="Int. J. Syst. Evol. Microbiol.">
        <title>The Global Catalogue of Microorganisms (GCM) 10K type strain sequencing project: providing services to taxonomists for standard genome sequencing and annotation.</title>
        <authorList>
            <consortium name="The Broad Institute Genomics Platform"/>
            <consortium name="The Broad Institute Genome Sequencing Center for Infectious Disease"/>
            <person name="Wu L."/>
            <person name="Ma J."/>
        </authorList>
    </citation>
    <scope>NUCLEOTIDE SEQUENCE [LARGE SCALE GENOMIC DNA]</scope>
    <source>
        <strain evidence="4">SYNS20</strain>
    </source>
</reference>
<dbReference type="PANTHER" id="PTHR35526:SF3">
    <property type="entry name" value="ANTI-SIGMA-F FACTOR RSBW"/>
    <property type="match status" value="1"/>
</dbReference>
<comment type="caution">
    <text evidence="3">The sequence shown here is derived from an EMBL/GenBank/DDBJ whole genome shotgun (WGS) entry which is preliminary data.</text>
</comment>
<evidence type="ECO:0000313" key="4">
    <source>
        <dbReference type="Proteomes" id="UP001596523"/>
    </source>
</evidence>
<evidence type="ECO:0000313" key="3">
    <source>
        <dbReference type="EMBL" id="MFC7305132.1"/>
    </source>
</evidence>
<protein>
    <submittedName>
        <fullName evidence="3">ATP-binding protein</fullName>
    </submittedName>
</protein>
<keyword evidence="1" id="KW-0723">Serine/threonine-protein kinase</keyword>
<name>A0ABW2JHD1_9ACTN</name>
<sequence length="178" mass="19149">MWSPCRAGRHTMTTTPPCDRVVATYRWLSCDRAATGHARAVVRRSLLRLGCTEDTVDDAVLAVSELIANACEHAIGPYELRVRLASKEIICEVRDGDPCIPDIPAFPSTAPFSPAEEARGGGLEALCAVLTERGRGLHIVHELTRGAWGMERVRGGKSAWLALPLPLPLQMPGASAQG</sequence>
<keyword evidence="1" id="KW-0808">Transferase</keyword>
<dbReference type="InterPro" id="IPR036890">
    <property type="entry name" value="HATPase_C_sf"/>
</dbReference>
<dbReference type="Pfam" id="PF13581">
    <property type="entry name" value="HATPase_c_2"/>
    <property type="match status" value="1"/>
</dbReference>
<dbReference type="Gene3D" id="3.30.565.10">
    <property type="entry name" value="Histidine kinase-like ATPase, C-terminal domain"/>
    <property type="match status" value="1"/>
</dbReference>
<keyword evidence="4" id="KW-1185">Reference proteome</keyword>
<dbReference type="SUPFAM" id="SSF55874">
    <property type="entry name" value="ATPase domain of HSP90 chaperone/DNA topoisomerase II/histidine kinase"/>
    <property type="match status" value="1"/>
</dbReference>
<accession>A0ABW2JHD1</accession>
<keyword evidence="3" id="KW-0067">ATP-binding</keyword>
<organism evidence="3 4">
    <name type="scientific">Streptomyces monticola</name>
    <dbReference type="NCBI Taxonomy" id="2666263"/>
    <lineage>
        <taxon>Bacteria</taxon>
        <taxon>Bacillati</taxon>
        <taxon>Actinomycetota</taxon>
        <taxon>Actinomycetes</taxon>
        <taxon>Kitasatosporales</taxon>
        <taxon>Streptomycetaceae</taxon>
        <taxon>Streptomyces</taxon>
    </lineage>
</organism>
<dbReference type="EMBL" id="JBHTCF010000004">
    <property type="protein sequence ID" value="MFC7305132.1"/>
    <property type="molecule type" value="Genomic_DNA"/>
</dbReference>
<dbReference type="InterPro" id="IPR050267">
    <property type="entry name" value="Anti-sigma-factor_SerPK"/>
</dbReference>
<keyword evidence="1" id="KW-0418">Kinase</keyword>
<dbReference type="CDD" id="cd16936">
    <property type="entry name" value="HATPase_RsbW-like"/>
    <property type="match status" value="1"/>
</dbReference>
<proteinExistence type="predicted"/>